<dbReference type="EMBL" id="KZ679009">
    <property type="protein sequence ID" value="PSS21942.1"/>
    <property type="molecule type" value="Genomic_DNA"/>
</dbReference>
<reference evidence="3 4" key="1">
    <citation type="journal article" date="2018" name="New Phytol.">
        <title>Comparative genomics and transcriptomics depict ericoid mycorrhizal fungi as versatile saprotrophs and plant mutualists.</title>
        <authorList>
            <person name="Martino E."/>
            <person name="Morin E."/>
            <person name="Grelet G.A."/>
            <person name="Kuo A."/>
            <person name="Kohler A."/>
            <person name="Daghino S."/>
            <person name="Barry K.W."/>
            <person name="Cichocki N."/>
            <person name="Clum A."/>
            <person name="Dockter R.B."/>
            <person name="Hainaut M."/>
            <person name="Kuo R.C."/>
            <person name="LaButti K."/>
            <person name="Lindahl B.D."/>
            <person name="Lindquist E.A."/>
            <person name="Lipzen A."/>
            <person name="Khouja H.R."/>
            <person name="Magnuson J."/>
            <person name="Murat C."/>
            <person name="Ohm R.A."/>
            <person name="Singer S.W."/>
            <person name="Spatafora J.W."/>
            <person name="Wang M."/>
            <person name="Veneault-Fourrey C."/>
            <person name="Henrissat B."/>
            <person name="Grigoriev I.V."/>
            <person name="Martin F.M."/>
            <person name="Perotto S."/>
        </authorList>
    </citation>
    <scope>NUCLEOTIDE SEQUENCE [LARGE SCALE GENOMIC DNA]</scope>
    <source>
        <strain evidence="3 4">ATCC 22711</strain>
    </source>
</reference>
<keyword evidence="4" id="KW-1185">Reference proteome</keyword>
<organism evidence="3 4">
    <name type="scientific">Amorphotheca resinae ATCC 22711</name>
    <dbReference type="NCBI Taxonomy" id="857342"/>
    <lineage>
        <taxon>Eukaryota</taxon>
        <taxon>Fungi</taxon>
        <taxon>Dikarya</taxon>
        <taxon>Ascomycota</taxon>
        <taxon>Pezizomycotina</taxon>
        <taxon>Leotiomycetes</taxon>
        <taxon>Helotiales</taxon>
        <taxon>Amorphothecaceae</taxon>
        <taxon>Amorphotheca</taxon>
    </lineage>
</organism>
<evidence type="ECO:0000256" key="1">
    <source>
        <dbReference type="SAM" id="MobiDB-lite"/>
    </source>
</evidence>
<protein>
    <recommendedName>
        <fullName evidence="2">C6H2-type domain-containing protein</fullName>
    </recommendedName>
</protein>
<dbReference type="OrthoDB" id="3433981at2759"/>
<gene>
    <name evidence="3" type="ORF">M430DRAFT_40749</name>
</gene>
<dbReference type="GeneID" id="36575507"/>
<dbReference type="AlphaFoldDB" id="A0A2T3B5B3"/>
<feature type="domain" description="C6H2-type" evidence="2">
    <location>
        <begin position="380"/>
        <end position="409"/>
    </location>
</feature>
<evidence type="ECO:0000313" key="3">
    <source>
        <dbReference type="EMBL" id="PSS21942.1"/>
    </source>
</evidence>
<accession>A0A2T3B5B3</accession>
<feature type="region of interest" description="Disordered" evidence="1">
    <location>
        <begin position="39"/>
        <end position="65"/>
    </location>
</feature>
<sequence length="436" mass="50884">MEGIEYQLRSTQNPVRPRRLYPLSLDRRMQQADLLRQSEEELNSALQSIEESDSTPRAGNHTGDQNCERCVKKERQITEAYYRYYLGDEPGRWDYHLLAYREEVERMFNELGTCTLEDIHARYQQELREHLKNDLCKVKRGDSETVVEKKNLALSQFDLGQDLKQILEMHLDSILSSTTREAAEAIAELQKTKTYEERIPIYVKYYCTPSQTDTPQQKNIKAKYARQFKAGIPHDEVLDAWKKEVISSQKEEILKLKHRLGELQMAQSAHLKHKAKKAEKDQRMQDREYVFVPKMERCALEKCGKEVDLSIEGGALQCAVCDWLAARNEKRRRFFYCCEEHAEEDFDEHDRNEHSCIMENHCIYHPEAGPEGETGAGGLCPDCMDEGYVSYFCSQACYARNLEAHREMFHYGREIKNASEQLDIFRPEPDLEVIAS</sequence>
<dbReference type="Proteomes" id="UP000241818">
    <property type="component" value="Unassembled WGS sequence"/>
</dbReference>
<dbReference type="RefSeq" id="XP_024722097.1">
    <property type="nucleotide sequence ID" value="XM_024867426.1"/>
</dbReference>
<dbReference type="Pfam" id="PF15801">
    <property type="entry name" value="zf-C6H2"/>
    <property type="match status" value="1"/>
</dbReference>
<evidence type="ECO:0000259" key="2">
    <source>
        <dbReference type="Pfam" id="PF15801"/>
    </source>
</evidence>
<name>A0A2T3B5B3_AMORE</name>
<proteinExistence type="predicted"/>
<evidence type="ECO:0000313" key="4">
    <source>
        <dbReference type="Proteomes" id="UP000241818"/>
    </source>
</evidence>
<dbReference type="InParanoid" id="A0A2T3B5B3"/>
<dbReference type="InterPro" id="IPR031615">
    <property type="entry name" value="Zfn-C6H2"/>
</dbReference>